<evidence type="ECO:0000256" key="13">
    <source>
        <dbReference type="ARBA" id="ARBA00038333"/>
    </source>
</evidence>
<evidence type="ECO:0000313" key="16">
    <source>
        <dbReference type="EMBL" id="KAK7603492.1"/>
    </source>
</evidence>
<dbReference type="CDD" id="cd15900">
    <property type="entry name" value="EFh_MICU"/>
    <property type="match status" value="1"/>
</dbReference>
<feature type="region of interest" description="Disordered" evidence="14">
    <location>
        <begin position="23"/>
        <end position="66"/>
    </location>
</feature>
<dbReference type="PANTHER" id="PTHR12294">
    <property type="entry name" value="EF HAND DOMAIN FAMILY A1,A2-RELATED"/>
    <property type="match status" value="1"/>
</dbReference>
<dbReference type="InterPro" id="IPR011992">
    <property type="entry name" value="EF-hand-dom_pair"/>
</dbReference>
<dbReference type="GO" id="GO:0005758">
    <property type="term" value="C:mitochondrial intermembrane space"/>
    <property type="evidence" value="ECO:0007669"/>
    <property type="project" value="UniProtKB-SubCell"/>
</dbReference>
<keyword evidence="11" id="KW-0496">Mitochondrion</keyword>
<comment type="caution">
    <text evidence="16">The sequence shown here is derived from an EMBL/GenBank/DDBJ whole genome shotgun (WGS) entry which is preliminary data.</text>
</comment>
<gene>
    <name evidence="16" type="ORF">V9T40_003491</name>
</gene>
<dbReference type="GO" id="GO:0051560">
    <property type="term" value="P:mitochondrial calcium ion homeostasis"/>
    <property type="evidence" value="ECO:0007669"/>
    <property type="project" value="TreeGrafter"/>
</dbReference>
<dbReference type="Pfam" id="PF13833">
    <property type="entry name" value="EF-hand_8"/>
    <property type="match status" value="1"/>
</dbReference>
<dbReference type="GO" id="GO:1990246">
    <property type="term" value="C:uniplex complex"/>
    <property type="evidence" value="ECO:0007669"/>
    <property type="project" value="TreeGrafter"/>
</dbReference>
<dbReference type="InterPro" id="IPR002048">
    <property type="entry name" value="EF_hand_dom"/>
</dbReference>
<comment type="similarity">
    <text evidence="13">Belongs to the MICU1 family. MICU1 subfamily.</text>
</comment>
<dbReference type="InterPro" id="IPR039800">
    <property type="entry name" value="MICU1/2/3"/>
</dbReference>
<evidence type="ECO:0000256" key="7">
    <source>
        <dbReference type="ARBA" id="ARBA00022792"/>
    </source>
</evidence>
<dbReference type="AlphaFoldDB" id="A0AAN9TT94"/>
<protein>
    <recommendedName>
        <fullName evidence="15">EF-hand domain-containing protein</fullName>
    </recommendedName>
</protein>
<comment type="subcellular location">
    <subcellularLocation>
        <location evidence="1">Mitochondrion inner membrane</location>
    </subcellularLocation>
    <subcellularLocation>
        <location evidence="2">Mitochondrion intermembrane space</location>
    </subcellularLocation>
</comment>
<evidence type="ECO:0000256" key="14">
    <source>
        <dbReference type="SAM" id="MobiDB-lite"/>
    </source>
</evidence>
<evidence type="ECO:0000256" key="5">
    <source>
        <dbReference type="ARBA" id="ARBA00022723"/>
    </source>
</evidence>
<dbReference type="Gene3D" id="1.10.238.10">
    <property type="entry name" value="EF-hand"/>
    <property type="match status" value="3"/>
</dbReference>
<evidence type="ECO:0000256" key="11">
    <source>
        <dbReference type="ARBA" id="ARBA00023128"/>
    </source>
</evidence>
<feature type="domain" description="EF-hand" evidence="15">
    <location>
        <begin position="183"/>
        <end position="218"/>
    </location>
</feature>
<dbReference type="GO" id="GO:0036444">
    <property type="term" value="P:calcium import into the mitochondrion"/>
    <property type="evidence" value="ECO:0007669"/>
    <property type="project" value="UniProtKB-ARBA"/>
</dbReference>
<evidence type="ECO:0000256" key="3">
    <source>
        <dbReference type="ARBA" id="ARBA00022448"/>
    </source>
</evidence>
<keyword evidence="6" id="KW-0677">Repeat</keyword>
<evidence type="ECO:0000256" key="8">
    <source>
        <dbReference type="ARBA" id="ARBA00022837"/>
    </source>
</evidence>
<reference evidence="16 17" key="1">
    <citation type="submission" date="2024-03" db="EMBL/GenBank/DDBJ databases">
        <title>Adaptation during the transition from Ophiocordyceps entomopathogen to insect associate is accompanied by gene loss and intensified selection.</title>
        <authorList>
            <person name="Ward C.M."/>
            <person name="Onetto C.A."/>
            <person name="Borneman A.R."/>
        </authorList>
    </citation>
    <scope>NUCLEOTIDE SEQUENCE [LARGE SCALE GENOMIC DNA]</scope>
    <source>
        <strain evidence="16">AWRI1</strain>
        <tissue evidence="16">Single Adult Female</tissue>
    </source>
</reference>
<keyword evidence="17" id="KW-1185">Reference proteome</keyword>
<feature type="compositionally biased region" description="Low complexity" evidence="14">
    <location>
        <begin position="39"/>
        <end position="48"/>
    </location>
</feature>
<organism evidence="16 17">
    <name type="scientific">Parthenolecanium corni</name>
    <dbReference type="NCBI Taxonomy" id="536013"/>
    <lineage>
        <taxon>Eukaryota</taxon>
        <taxon>Metazoa</taxon>
        <taxon>Ecdysozoa</taxon>
        <taxon>Arthropoda</taxon>
        <taxon>Hexapoda</taxon>
        <taxon>Insecta</taxon>
        <taxon>Pterygota</taxon>
        <taxon>Neoptera</taxon>
        <taxon>Paraneoptera</taxon>
        <taxon>Hemiptera</taxon>
        <taxon>Sternorrhyncha</taxon>
        <taxon>Coccoidea</taxon>
        <taxon>Coccidae</taxon>
        <taxon>Parthenolecanium</taxon>
    </lineage>
</organism>
<evidence type="ECO:0000313" key="17">
    <source>
        <dbReference type="Proteomes" id="UP001367676"/>
    </source>
</evidence>
<dbReference type="PROSITE" id="PS00018">
    <property type="entry name" value="EF_HAND_1"/>
    <property type="match status" value="2"/>
</dbReference>
<keyword evidence="9" id="KW-0809">Transit peptide</keyword>
<sequence length="443" mass="51136">MMLALVIDWEPWVFAYSLKKDQEREKRREALRNAEEDAAATGQTTDTANQSVKSDEEEASDKPKKEKLGFRDRKIIEYENRIRHFSTPDKVFRYFSTLQVTHVHGGQETHEVFMTPDDFLRSMTPGIKQPEGLGLDQYIKYDPKNVHMKLELALDEDSIFFKLGSSGLISFSDYIFLLTVLSTSRRHFEIAFQMFDWNGDGNVDVEEFETVATLIRQQTSIGSRHRDHANTGNTFKGVNSALSTYFFGENRNKKLTIEKFLDFQEQLQKEILSLEFQRKDPDEDGKITEADFTELLLAYAGYPPKKKSRITKRVKKTFKENAQGISKDDYLKFFHFLNNINDVDTALTFYHIANASINQATLKHVAKTVAHVDLSDHVIDVVFTIFDENQDGQLSNKEFIAVMKNRLLRGLEKPKDTGFVKFIQSVVKCTKEEILNFQIISDE</sequence>
<keyword evidence="10" id="KW-0406">Ion transport</keyword>
<dbReference type="SMART" id="SM00054">
    <property type="entry name" value="EFh"/>
    <property type="match status" value="3"/>
</dbReference>
<keyword evidence="5" id="KW-0479">Metal-binding</keyword>
<evidence type="ECO:0000256" key="2">
    <source>
        <dbReference type="ARBA" id="ARBA00004569"/>
    </source>
</evidence>
<evidence type="ECO:0000256" key="1">
    <source>
        <dbReference type="ARBA" id="ARBA00004273"/>
    </source>
</evidence>
<evidence type="ECO:0000256" key="9">
    <source>
        <dbReference type="ARBA" id="ARBA00022946"/>
    </source>
</evidence>
<dbReference type="PANTHER" id="PTHR12294:SF1">
    <property type="entry name" value="CALCIUM UPTAKE PROTEIN 1, MITOCHONDRIAL"/>
    <property type="match status" value="1"/>
</dbReference>
<evidence type="ECO:0000256" key="10">
    <source>
        <dbReference type="ARBA" id="ARBA00023065"/>
    </source>
</evidence>
<feature type="domain" description="EF-hand" evidence="15">
    <location>
        <begin position="267"/>
        <end position="302"/>
    </location>
</feature>
<dbReference type="PROSITE" id="PS50222">
    <property type="entry name" value="EF_HAND_2"/>
    <property type="match status" value="3"/>
</dbReference>
<proteinExistence type="inferred from homology"/>
<dbReference type="GO" id="GO:0005509">
    <property type="term" value="F:calcium ion binding"/>
    <property type="evidence" value="ECO:0007669"/>
    <property type="project" value="InterPro"/>
</dbReference>
<feature type="domain" description="EF-hand" evidence="15">
    <location>
        <begin position="374"/>
        <end position="409"/>
    </location>
</feature>
<keyword evidence="12" id="KW-0472">Membrane</keyword>
<dbReference type="Proteomes" id="UP001367676">
    <property type="component" value="Unassembled WGS sequence"/>
</dbReference>
<dbReference type="SUPFAM" id="SSF47473">
    <property type="entry name" value="EF-hand"/>
    <property type="match status" value="2"/>
</dbReference>
<evidence type="ECO:0000256" key="6">
    <source>
        <dbReference type="ARBA" id="ARBA00022737"/>
    </source>
</evidence>
<accession>A0AAN9TT94</accession>
<dbReference type="InterPro" id="IPR018247">
    <property type="entry name" value="EF_Hand_1_Ca_BS"/>
</dbReference>
<keyword evidence="8" id="KW-0106">Calcium</keyword>
<name>A0AAN9TT94_9HEMI</name>
<evidence type="ECO:0000256" key="12">
    <source>
        <dbReference type="ARBA" id="ARBA00023136"/>
    </source>
</evidence>
<dbReference type="EMBL" id="JBBCAQ010000006">
    <property type="protein sequence ID" value="KAK7603492.1"/>
    <property type="molecule type" value="Genomic_DNA"/>
</dbReference>
<keyword evidence="7" id="KW-0999">Mitochondrion inner membrane</keyword>
<evidence type="ECO:0000259" key="15">
    <source>
        <dbReference type="PROSITE" id="PS50222"/>
    </source>
</evidence>
<dbReference type="Pfam" id="PF13202">
    <property type="entry name" value="EF-hand_5"/>
    <property type="match status" value="1"/>
</dbReference>
<keyword evidence="4" id="KW-0109">Calcium transport</keyword>
<keyword evidence="3" id="KW-0813">Transport</keyword>
<evidence type="ECO:0000256" key="4">
    <source>
        <dbReference type="ARBA" id="ARBA00022568"/>
    </source>
</evidence>
<feature type="compositionally biased region" description="Basic and acidic residues" evidence="14">
    <location>
        <begin position="23"/>
        <end position="35"/>
    </location>
</feature>